<dbReference type="AlphaFoldDB" id="A0A1T3NLQ6"/>
<dbReference type="EMBL" id="MWQN01000004">
    <property type="protein sequence ID" value="OPC77618.1"/>
    <property type="molecule type" value="Genomic_DNA"/>
</dbReference>
<keyword evidence="2" id="KW-1185">Reference proteome</keyword>
<evidence type="ECO:0000313" key="2">
    <source>
        <dbReference type="Proteomes" id="UP000190037"/>
    </source>
</evidence>
<gene>
    <name evidence="1" type="ORF">B4N89_42185</name>
</gene>
<evidence type="ECO:0000313" key="1">
    <source>
        <dbReference type="EMBL" id="OPC77618.1"/>
    </source>
</evidence>
<organism evidence="1 2">
    <name type="scientific">Embleya scabrispora</name>
    <dbReference type="NCBI Taxonomy" id="159449"/>
    <lineage>
        <taxon>Bacteria</taxon>
        <taxon>Bacillati</taxon>
        <taxon>Actinomycetota</taxon>
        <taxon>Actinomycetes</taxon>
        <taxon>Kitasatosporales</taxon>
        <taxon>Streptomycetaceae</taxon>
        <taxon>Embleya</taxon>
    </lineage>
</organism>
<dbReference type="OrthoDB" id="4327786at2"/>
<accession>A0A1T3NLQ6</accession>
<sequence length="201" mass="22485">MVDREVLSFEHLSRHVRAVDRAGHDDADMFSLSVRRKVRGRLYGLEFRIYFVAGEPYADAVVPFGASVELPRFVHHLRGRYGAGAAPGDWDFDVYTDVRDLRESVVLFGNGREVWFQVNRGPVVAGGSRSTPWHRGRLVTGRLHGNRFGTSTRPHAGGVLFPDRLAAVDDASAEARAYRRYLAGLRDPLPSRPPSTRPFGE</sequence>
<name>A0A1T3NLQ6_9ACTN</name>
<proteinExistence type="predicted"/>
<reference evidence="1 2" key="1">
    <citation type="submission" date="2017-03" db="EMBL/GenBank/DDBJ databases">
        <title>Draft genome sequence of Streptomyces scabrisporus NF3, endophyte isolated from Amphipterygium adstringens.</title>
        <authorList>
            <person name="Vazquez M."/>
            <person name="Ceapa C.D."/>
            <person name="Rodriguez Luna D."/>
            <person name="Sanchez Esquivel S."/>
        </authorList>
    </citation>
    <scope>NUCLEOTIDE SEQUENCE [LARGE SCALE GENOMIC DNA]</scope>
    <source>
        <strain evidence="1 2">NF3</strain>
    </source>
</reference>
<dbReference type="Proteomes" id="UP000190037">
    <property type="component" value="Unassembled WGS sequence"/>
</dbReference>
<comment type="caution">
    <text evidence="1">The sequence shown here is derived from an EMBL/GenBank/DDBJ whole genome shotgun (WGS) entry which is preliminary data.</text>
</comment>
<protein>
    <submittedName>
        <fullName evidence="1">Uncharacterized protein</fullName>
    </submittedName>
</protein>